<dbReference type="AlphaFoldDB" id="A0A0C9SLR2"/>
<dbReference type="OrthoDB" id="2681808at2759"/>
<protein>
    <submittedName>
        <fullName evidence="2">Uncharacterized protein</fullName>
    </submittedName>
</protein>
<keyword evidence="1" id="KW-0472">Membrane</keyword>
<feature type="non-terminal residue" evidence="2">
    <location>
        <position position="1"/>
    </location>
</feature>
<keyword evidence="1" id="KW-0812">Transmembrane</keyword>
<dbReference type="PANTHER" id="PTHR40465:SF1">
    <property type="entry name" value="DUF6534 DOMAIN-CONTAINING PROTEIN"/>
    <property type="match status" value="1"/>
</dbReference>
<name>A0A0C9SLR2_PAXIN</name>
<dbReference type="PANTHER" id="PTHR40465">
    <property type="entry name" value="CHROMOSOME 1, WHOLE GENOME SHOTGUN SEQUENCE"/>
    <property type="match status" value="1"/>
</dbReference>
<sequence length="178" mass="19760">MDETALTFRMLLPRTDYGAIDNGPFVIGYTLCFGLMGVLAVQSFVYFTRFADDKKGVKALVMVILLLETLMTIFAFHGFWITSTYYVDEYPDSATLSLAPNLWSFIALGPMTGLVTTLTHGFFCWRISIIRQSLRIPIGVMTLSLVQLASIIFLEFTSELFPIGPPYTTSSSGASTFS</sequence>
<accession>A0A0C9SLR2</accession>
<reference evidence="2 3" key="1">
    <citation type="submission" date="2014-06" db="EMBL/GenBank/DDBJ databases">
        <authorList>
            <consortium name="DOE Joint Genome Institute"/>
            <person name="Kuo A."/>
            <person name="Kohler A."/>
            <person name="Nagy L.G."/>
            <person name="Floudas D."/>
            <person name="Copeland A."/>
            <person name="Barry K.W."/>
            <person name="Cichocki N."/>
            <person name="Veneault-Fourrey C."/>
            <person name="LaButti K."/>
            <person name="Lindquist E.A."/>
            <person name="Lipzen A."/>
            <person name="Lundell T."/>
            <person name="Morin E."/>
            <person name="Murat C."/>
            <person name="Sun H."/>
            <person name="Tunlid A."/>
            <person name="Henrissat B."/>
            <person name="Grigoriev I.V."/>
            <person name="Hibbett D.S."/>
            <person name="Martin F."/>
            <person name="Nordberg H.P."/>
            <person name="Cantor M.N."/>
            <person name="Hua S.X."/>
        </authorList>
    </citation>
    <scope>NUCLEOTIDE SEQUENCE [LARGE SCALE GENOMIC DNA]</scope>
    <source>
        <strain evidence="2 3">ATCC 200175</strain>
    </source>
</reference>
<reference evidence="3" key="2">
    <citation type="submission" date="2015-01" db="EMBL/GenBank/DDBJ databases">
        <title>Evolutionary Origins and Diversification of the Mycorrhizal Mutualists.</title>
        <authorList>
            <consortium name="DOE Joint Genome Institute"/>
            <consortium name="Mycorrhizal Genomics Consortium"/>
            <person name="Kohler A."/>
            <person name="Kuo A."/>
            <person name="Nagy L.G."/>
            <person name="Floudas D."/>
            <person name="Copeland A."/>
            <person name="Barry K.W."/>
            <person name="Cichocki N."/>
            <person name="Veneault-Fourrey C."/>
            <person name="LaButti K."/>
            <person name="Lindquist E.A."/>
            <person name="Lipzen A."/>
            <person name="Lundell T."/>
            <person name="Morin E."/>
            <person name="Murat C."/>
            <person name="Riley R."/>
            <person name="Ohm R."/>
            <person name="Sun H."/>
            <person name="Tunlid A."/>
            <person name="Henrissat B."/>
            <person name="Grigoriev I.V."/>
            <person name="Hibbett D.S."/>
            <person name="Martin F."/>
        </authorList>
    </citation>
    <scope>NUCLEOTIDE SEQUENCE [LARGE SCALE GENOMIC DNA]</scope>
    <source>
        <strain evidence="3">ATCC 200175</strain>
    </source>
</reference>
<dbReference type="HOGENOM" id="CLU_1514116_0_0_1"/>
<keyword evidence="3" id="KW-1185">Reference proteome</keyword>
<dbReference type="EMBL" id="KN821443">
    <property type="protein sequence ID" value="KIJ04869.1"/>
    <property type="molecule type" value="Genomic_DNA"/>
</dbReference>
<organism evidence="2 3">
    <name type="scientific">Paxillus involutus ATCC 200175</name>
    <dbReference type="NCBI Taxonomy" id="664439"/>
    <lineage>
        <taxon>Eukaryota</taxon>
        <taxon>Fungi</taxon>
        <taxon>Dikarya</taxon>
        <taxon>Basidiomycota</taxon>
        <taxon>Agaricomycotina</taxon>
        <taxon>Agaricomycetes</taxon>
        <taxon>Agaricomycetidae</taxon>
        <taxon>Boletales</taxon>
        <taxon>Paxilineae</taxon>
        <taxon>Paxillaceae</taxon>
        <taxon>Paxillus</taxon>
    </lineage>
</organism>
<feature type="transmembrane region" description="Helical" evidence="1">
    <location>
        <begin position="136"/>
        <end position="154"/>
    </location>
</feature>
<keyword evidence="1" id="KW-1133">Transmembrane helix</keyword>
<feature type="transmembrane region" description="Helical" evidence="1">
    <location>
        <begin position="26"/>
        <end position="47"/>
    </location>
</feature>
<evidence type="ECO:0000313" key="3">
    <source>
        <dbReference type="Proteomes" id="UP000053647"/>
    </source>
</evidence>
<dbReference type="Proteomes" id="UP000053647">
    <property type="component" value="Unassembled WGS sequence"/>
</dbReference>
<feature type="transmembrane region" description="Helical" evidence="1">
    <location>
        <begin position="102"/>
        <end position="124"/>
    </location>
</feature>
<feature type="transmembrane region" description="Helical" evidence="1">
    <location>
        <begin position="59"/>
        <end position="82"/>
    </location>
</feature>
<evidence type="ECO:0000313" key="2">
    <source>
        <dbReference type="EMBL" id="KIJ04869.1"/>
    </source>
</evidence>
<gene>
    <name evidence="2" type="ORF">PAXINDRAFT_183038</name>
</gene>
<proteinExistence type="predicted"/>
<evidence type="ECO:0000256" key="1">
    <source>
        <dbReference type="SAM" id="Phobius"/>
    </source>
</evidence>